<proteinExistence type="inferred from homology"/>
<sequence>MLKSKRKEDEKKMEIVTDPQEFQKRAFADRAAGLKTALVPTMGFLHEGHKSLMEYARQNADRVYASVFVNPTQFGPTEDLEDYPRDLEHDAQLAESAGVDILFVPEARKIYAANHAAWVEVPQLAEHLCGQSRPIHFRGVATVVSILLHLAMPSIAIFGEKDWQQQAILRRMVRDLWIPTEIVARPIVREADGLAKSSRNLYLTESERKQAPGLHAGLLHLAKKAKNGERDVAELRKELEKYFAEHVPAGKIDYIEFVNPEEIQPVTRLEGPTLVAIAVALGKARLIDNQLLLGED</sequence>
<dbReference type="Gene3D" id="3.30.1300.10">
    <property type="entry name" value="Pantoate-beta-alanine ligase, C-terminal domain"/>
    <property type="match status" value="1"/>
</dbReference>
<dbReference type="Gene3D" id="3.40.50.620">
    <property type="entry name" value="HUPs"/>
    <property type="match status" value="1"/>
</dbReference>
<evidence type="ECO:0000256" key="9">
    <source>
        <dbReference type="SAM" id="Coils"/>
    </source>
</evidence>
<protein>
    <recommendedName>
        <fullName evidence="8">Pantothenate synthetase</fullName>
        <shortName evidence="8">PS</shortName>
        <ecNumber evidence="8">6.3.2.1</ecNumber>
    </recommendedName>
    <alternativeName>
        <fullName evidence="8">Pantoate--beta-alanine ligase</fullName>
    </alternativeName>
    <alternativeName>
        <fullName evidence="8">Pantoate-activating enzyme</fullName>
    </alternativeName>
</protein>
<organism evidence="10 11">
    <name type="scientific">Desulfobaculum bizertense DSM 18034</name>
    <dbReference type="NCBI Taxonomy" id="1121442"/>
    <lineage>
        <taxon>Bacteria</taxon>
        <taxon>Pseudomonadati</taxon>
        <taxon>Thermodesulfobacteriota</taxon>
        <taxon>Desulfovibrionia</taxon>
        <taxon>Desulfovibrionales</taxon>
        <taxon>Desulfovibrionaceae</taxon>
        <taxon>Desulfobaculum</taxon>
    </lineage>
</organism>
<comment type="pathway">
    <text evidence="1 8">Cofactor biosynthesis; (R)-pantothenate biosynthesis; (R)-pantothenate from (R)-pantoate and beta-alanine: step 1/1.</text>
</comment>
<feature type="binding site" evidence="8">
    <location>
        <position position="73"/>
    </location>
    <ligand>
        <name>(R)-pantoate</name>
        <dbReference type="ChEBI" id="CHEBI:15980"/>
    </ligand>
</feature>
<dbReference type="InterPro" id="IPR042176">
    <property type="entry name" value="Pantoate_ligase_C"/>
</dbReference>
<keyword evidence="3 8" id="KW-0436">Ligase</keyword>
<dbReference type="PANTHER" id="PTHR21299:SF1">
    <property type="entry name" value="PANTOATE--BETA-ALANINE LIGASE"/>
    <property type="match status" value="1"/>
</dbReference>
<dbReference type="EMBL" id="FUYA01000006">
    <property type="protein sequence ID" value="SKA74476.1"/>
    <property type="molecule type" value="Genomic_DNA"/>
</dbReference>
<evidence type="ECO:0000256" key="7">
    <source>
        <dbReference type="ARBA" id="ARBA00048258"/>
    </source>
</evidence>
<keyword evidence="8" id="KW-0963">Cytoplasm</keyword>
<keyword evidence="4 8" id="KW-0566">Pantothenate biosynthesis</keyword>
<dbReference type="GO" id="GO:0005524">
    <property type="term" value="F:ATP binding"/>
    <property type="evidence" value="ECO:0007669"/>
    <property type="project" value="UniProtKB-KW"/>
</dbReference>
<feature type="binding site" evidence="8">
    <location>
        <begin position="159"/>
        <end position="162"/>
    </location>
    <ligand>
        <name>ATP</name>
        <dbReference type="ChEBI" id="CHEBI:30616"/>
    </ligand>
</feature>
<feature type="binding site" evidence="8">
    <location>
        <begin position="42"/>
        <end position="49"/>
    </location>
    <ligand>
        <name>ATP</name>
        <dbReference type="ChEBI" id="CHEBI:30616"/>
    </ligand>
</feature>
<comment type="similarity">
    <text evidence="2 8">Belongs to the pantothenate synthetase family.</text>
</comment>
<keyword evidence="9" id="KW-0175">Coiled coil</keyword>
<dbReference type="NCBIfam" id="TIGR00018">
    <property type="entry name" value="panC"/>
    <property type="match status" value="1"/>
</dbReference>
<comment type="subunit">
    <text evidence="8">Homodimer.</text>
</comment>
<dbReference type="PANTHER" id="PTHR21299">
    <property type="entry name" value="CYTIDYLATE KINASE/PANTOATE-BETA-ALANINE LIGASE"/>
    <property type="match status" value="1"/>
</dbReference>
<feature type="binding site" evidence="8">
    <location>
        <position position="73"/>
    </location>
    <ligand>
        <name>beta-alanine</name>
        <dbReference type="ChEBI" id="CHEBI:57966"/>
    </ligand>
</feature>
<evidence type="ECO:0000256" key="5">
    <source>
        <dbReference type="ARBA" id="ARBA00022741"/>
    </source>
</evidence>
<feature type="binding site" evidence="8">
    <location>
        <position position="165"/>
    </location>
    <ligand>
        <name>(R)-pantoate</name>
        <dbReference type="ChEBI" id="CHEBI:15980"/>
    </ligand>
</feature>
<dbReference type="FunFam" id="3.30.1300.10:FF:000001">
    <property type="entry name" value="Pantothenate synthetase"/>
    <property type="match status" value="1"/>
</dbReference>
<dbReference type="CDD" id="cd00560">
    <property type="entry name" value="PanC"/>
    <property type="match status" value="1"/>
</dbReference>
<evidence type="ECO:0000256" key="6">
    <source>
        <dbReference type="ARBA" id="ARBA00022840"/>
    </source>
</evidence>
<feature type="binding site" evidence="8">
    <location>
        <position position="188"/>
    </location>
    <ligand>
        <name>ATP</name>
        <dbReference type="ChEBI" id="CHEBI:30616"/>
    </ligand>
</feature>
<dbReference type="InterPro" id="IPR003721">
    <property type="entry name" value="Pantoate_ligase"/>
</dbReference>
<comment type="miscellaneous">
    <text evidence="8">The reaction proceeds by a bi uni uni bi ping pong mechanism.</text>
</comment>
<feature type="binding site" evidence="8">
    <location>
        <begin position="196"/>
        <end position="199"/>
    </location>
    <ligand>
        <name>ATP</name>
        <dbReference type="ChEBI" id="CHEBI:30616"/>
    </ligand>
</feature>
<dbReference type="AlphaFoldDB" id="A0A1T4WB03"/>
<evidence type="ECO:0000313" key="10">
    <source>
        <dbReference type="EMBL" id="SKA74476.1"/>
    </source>
</evidence>
<evidence type="ECO:0000256" key="2">
    <source>
        <dbReference type="ARBA" id="ARBA00009256"/>
    </source>
</evidence>
<dbReference type="GO" id="GO:0005829">
    <property type="term" value="C:cytosol"/>
    <property type="evidence" value="ECO:0007669"/>
    <property type="project" value="TreeGrafter"/>
</dbReference>
<dbReference type="InterPro" id="IPR014729">
    <property type="entry name" value="Rossmann-like_a/b/a_fold"/>
</dbReference>
<accession>A0A1T4WB03</accession>
<dbReference type="EC" id="6.3.2.1" evidence="8"/>
<evidence type="ECO:0000256" key="4">
    <source>
        <dbReference type="ARBA" id="ARBA00022655"/>
    </source>
</evidence>
<keyword evidence="6 8" id="KW-0067">ATP-binding</keyword>
<comment type="subcellular location">
    <subcellularLocation>
        <location evidence="8">Cytoplasm</location>
    </subcellularLocation>
</comment>
<evidence type="ECO:0000256" key="3">
    <source>
        <dbReference type="ARBA" id="ARBA00022598"/>
    </source>
</evidence>
<dbReference type="GO" id="GO:0004592">
    <property type="term" value="F:pantoate-beta-alanine ligase activity"/>
    <property type="evidence" value="ECO:0007669"/>
    <property type="project" value="UniProtKB-UniRule"/>
</dbReference>
<name>A0A1T4WB03_9BACT</name>
<reference evidence="10 11" key="1">
    <citation type="submission" date="2017-02" db="EMBL/GenBank/DDBJ databases">
        <authorList>
            <person name="Peterson S.W."/>
        </authorList>
    </citation>
    <scope>NUCLEOTIDE SEQUENCE [LARGE SCALE GENOMIC DNA]</scope>
    <source>
        <strain evidence="10 11">DSM 18034</strain>
    </source>
</reference>
<dbReference type="STRING" id="1121442.SAMN02745702_01950"/>
<dbReference type="HAMAP" id="MF_00158">
    <property type="entry name" value="PanC"/>
    <property type="match status" value="1"/>
</dbReference>
<comment type="function">
    <text evidence="8">Catalyzes the condensation of pantoate with beta-alanine in an ATP-dependent reaction via a pantoyl-adenylate intermediate.</text>
</comment>
<evidence type="ECO:0000256" key="1">
    <source>
        <dbReference type="ARBA" id="ARBA00004990"/>
    </source>
</evidence>
<gene>
    <name evidence="8" type="primary">panC</name>
    <name evidence="10" type="ORF">SAMN02745702_01950</name>
</gene>
<dbReference type="UniPathway" id="UPA00028">
    <property type="reaction ID" value="UER00005"/>
</dbReference>
<feature type="active site" description="Proton donor" evidence="8">
    <location>
        <position position="49"/>
    </location>
</feature>
<dbReference type="Pfam" id="PF02569">
    <property type="entry name" value="Pantoate_ligase"/>
    <property type="match status" value="1"/>
</dbReference>
<dbReference type="SUPFAM" id="SSF52374">
    <property type="entry name" value="Nucleotidylyl transferase"/>
    <property type="match status" value="1"/>
</dbReference>
<keyword evidence="5 8" id="KW-0547">Nucleotide-binding</keyword>
<dbReference type="GO" id="GO:0015940">
    <property type="term" value="P:pantothenate biosynthetic process"/>
    <property type="evidence" value="ECO:0007669"/>
    <property type="project" value="UniProtKB-UniRule"/>
</dbReference>
<comment type="catalytic activity">
    <reaction evidence="7 8">
        <text>(R)-pantoate + beta-alanine + ATP = (R)-pantothenate + AMP + diphosphate + H(+)</text>
        <dbReference type="Rhea" id="RHEA:10912"/>
        <dbReference type="ChEBI" id="CHEBI:15378"/>
        <dbReference type="ChEBI" id="CHEBI:15980"/>
        <dbReference type="ChEBI" id="CHEBI:29032"/>
        <dbReference type="ChEBI" id="CHEBI:30616"/>
        <dbReference type="ChEBI" id="CHEBI:33019"/>
        <dbReference type="ChEBI" id="CHEBI:57966"/>
        <dbReference type="ChEBI" id="CHEBI:456215"/>
        <dbReference type="EC" id="6.3.2.1"/>
    </reaction>
</comment>
<dbReference type="Proteomes" id="UP000189733">
    <property type="component" value="Unassembled WGS sequence"/>
</dbReference>
<feature type="coiled-coil region" evidence="9">
    <location>
        <begin position="218"/>
        <end position="245"/>
    </location>
</feature>
<evidence type="ECO:0000256" key="8">
    <source>
        <dbReference type="HAMAP-Rule" id="MF_00158"/>
    </source>
</evidence>
<keyword evidence="11" id="KW-1185">Reference proteome</keyword>
<evidence type="ECO:0000313" key="11">
    <source>
        <dbReference type="Proteomes" id="UP000189733"/>
    </source>
</evidence>